<feature type="non-terminal residue" evidence="1">
    <location>
        <position position="69"/>
    </location>
</feature>
<dbReference type="EMBL" id="LS991953">
    <property type="protein sequence ID" value="SYV92437.1"/>
    <property type="molecule type" value="Genomic_DNA"/>
</dbReference>
<accession>A0A3B0P8S1</accession>
<dbReference type="AlphaFoldDB" id="A0A3B0P8S1"/>
<evidence type="ECO:0000313" key="2">
    <source>
        <dbReference type="Proteomes" id="UP000259328"/>
    </source>
</evidence>
<reference evidence="2" key="1">
    <citation type="submission" date="2018-06" db="EMBL/GenBank/DDBJ databases">
        <authorList>
            <consortium name="Pathogen Informatics"/>
        </authorList>
    </citation>
    <scope>NUCLEOTIDE SEQUENCE [LARGE SCALE GENOMIC DNA]</scope>
    <source>
        <strain evidence="2">NCTC10124</strain>
    </source>
</reference>
<organism evidence="1 2">
    <name type="scientific">Mycoplasmopsis synoviae</name>
    <name type="common">Mycoplasma synoviae</name>
    <dbReference type="NCBI Taxonomy" id="2109"/>
    <lineage>
        <taxon>Bacteria</taxon>
        <taxon>Bacillati</taxon>
        <taxon>Mycoplasmatota</taxon>
        <taxon>Mycoplasmoidales</taxon>
        <taxon>Metamycoplasmataceae</taxon>
        <taxon>Mycoplasmopsis</taxon>
    </lineage>
</organism>
<dbReference type="Proteomes" id="UP000259328">
    <property type="component" value="Chromosome"/>
</dbReference>
<proteinExistence type="predicted"/>
<sequence>MVNFKCTQKGILFLLVVIFNKKTPKNFFESDDLKITMYKNAVSNCIFYFTLLIKDIAAVSDLKIVFPKW</sequence>
<gene>
    <name evidence="1" type="ORF">NCTC10124_00161</name>
</gene>
<name>A0A3B0P8S1_MYCSY</name>
<evidence type="ECO:0000313" key="1">
    <source>
        <dbReference type="EMBL" id="SYV92437.1"/>
    </source>
</evidence>
<protein>
    <submittedName>
        <fullName evidence="1">Uncharacterized protein</fullName>
    </submittedName>
</protein>